<comment type="caution">
    <text evidence="2">The sequence shown here is derived from an EMBL/GenBank/DDBJ whole genome shotgun (WGS) entry which is preliminary data.</text>
</comment>
<name>A0A851GB57_9BACT</name>
<evidence type="ECO:0000313" key="2">
    <source>
        <dbReference type="EMBL" id="NWK54399.1"/>
    </source>
</evidence>
<evidence type="ECO:0000259" key="1">
    <source>
        <dbReference type="Pfam" id="PF04015"/>
    </source>
</evidence>
<evidence type="ECO:0000313" key="3">
    <source>
        <dbReference type="Proteomes" id="UP000557872"/>
    </source>
</evidence>
<dbReference type="EMBL" id="JACBAZ010000001">
    <property type="protein sequence ID" value="NWK54399.1"/>
    <property type="molecule type" value="Genomic_DNA"/>
</dbReference>
<reference evidence="2 3" key="1">
    <citation type="submission" date="2020-07" db="EMBL/GenBank/DDBJ databases">
        <title>Roseicoccus Jingziensis gen. nov., sp. nov., isolated from coastal seawater.</title>
        <authorList>
            <person name="Feng X."/>
        </authorList>
    </citation>
    <scope>NUCLEOTIDE SEQUENCE [LARGE SCALE GENOMIC DNA]</scope>
    <source>
        <strain evidence="2 3">N1E253</strain>
    </source>
</reference>
<organism evidence="2 3">
    <name type="scientific">Oceaniferula marina</name>
    <dbReference type="NCBI Taxonomy" id="2748318"/>
    <lineage>
        <taxon>Bacteria</taxon>
        <taxon>Pseudomonadati</taxon>
        <taxon>Verrucomicrobiota</taxon>
        <taxon>Verrucomicrobiia</taxon>
        <taxon>Verrucomicrobiales</taxon>
        <taxon>Verrucomicrobiaceae</taxon>
        <taxon>Oceaniferula</taxon>
    </lineage>
</organism>
<proteinExistence type="predicted"/>
<keyword evidence="3" id="KW-1185">Reference proteome</keyword>
<protein>
    <submittedName>
        <fullName evidence="2">DUF362 domain-containing protein</fullName>
    </submittedName>
</protein>
<gene>
    <name evidence="2" type="ORF">HW115_02170</name>
</gene>
<sequence>MNRRRFIETTAATAAAISWHNPLFAAPEADGEGPWDLVAVRNAGPVEMFNAGIAALGGMQAFVKKGQSVVVKPNIAWDQPPEIPANTNPDLVGAIVKECLKAGASKVTVFDHTCHNWKRAYKTSGIAKAVEDAGGTMAPANLEDHYREVKLPKAKSLKKAQIHKEMLDCDVLINVPVLKHHGGAKLSLCMKNLMGVVWDRRFFHKNGLDQCIADMCFAPRVPDLNIVDAYRILRKNGPQGKAEEDGELAKYLMIGKDMVALDAASAKLYGKKPEELGFVKIADKMGAGHADLSKVKIKRITIDA</sequence>
<dbReference type="AlphaFoldDB" id="A0A851GB57"/>
<dbReference type="InterPro" id="IPR007160">
    <property type="entry name" value="DUF362"/>
</dbReference>
<dbReference type="Proteomes" id="UP000557872">
    <property type="component" value="Unassembled WGS sequence"/>
</dbReference>
<dbReference type="Pfam" id="PF04015">
    <property type="entry name" value="DUF362"/>
    <property type="match status" value="1"/>
</dbReference>
<feature type="domain" description="DUF362" evidence="1">
    <location>
        <begin position="69"/>
        <end position="266"/>
    </location>
</feature>
<dbReference type="RefSeq" id="WP_178931428.1">
    <property type="nucleotide sequence ID" value="NZ_JACBAZ010000001.1"/>
</dbReference>
<accession>A0A851GB57</accession>